<dbReference type="Proteomes" id="UP000077266">
    <property type="component" value="Unassembled WGS sequence"/>
</dbReference>
<accession>A0A165NU67</accession>
<dbReference type="OrthoDB" id="1046782at2759"/>
<dbReference type="AlphaFoldDB" id="A0A165NU67"/>
<feature type="chain" id="PRO_5007863450" evidence="1">
    <location>
        <begin position="20"/>
        <end position="182"/>
    </location>
</feature>
<keyword evidence="1" id="KW-0732">Signal</keyword>
<protein>
    <submittedName>
        <fullName evidence="2">Uncharacterized protein</fullName>
    </submittedName>
</protein>
<dbReference type="EMBL" id="KV425895">
    <property type="protein sequence ID" value="KZW01226.1"/>
    <property type="molecule type" value="Genomic_DNA"/>
</dbReference>
<evidence type="ECO:0000313" key="3">
    <source>
        <dbReference type="Proteomes" id="UP000077266"/>
    </source>
</evidence>
<evidence type="ECO:0000313" key="2">
    <source>
        <dbReference type="EMBL" id="KZW01226.1"/>
    </source>
</evidence>
<reference evidence="2 3" key="1">
    <citation type="journal article" date="2016" name="Mol. Biol. Evol.">
        <title>Comparative Genomics of Early-Diverging Mushroom-Forming Fungi Provides Insights into the Origins of Lignocellulose Decay Capabilities.</title>
        <authorList>
            <person name="Nagy L.G."/>
            <person name="Riley R."/>
            <person name="Tritt A."/>
            <person name="Adam C."/>
            <person name="Daum C."/>
            <person name="Floudas D."/>
            <person name="Sun H."/>
            <person name="Yadav J.S."/>
            <person name="Pangilinan J."/>
            <person name="Larsson K.H."/>
            <person name="Matsuura K."/>
            <person name="Barry K."/>
            <person name="Labutti K."/>
            <person name="Kuo R."/>
            <person name="Ohm R.A."/>
            <person name="Bhattacharya S.S."/>
            <person name="Shirouzu T."/>
            <person name="Yoshinaga Y."/>
            <person name="Martin F.M."/>
            <person name="Grigoriev I.V."/>
            <person name="Hibbett D.S."/>
        </authorList>
    </citation>
    <scope>NUCLEOTIDE SEQUENCE [LARGE SCALE GENOMIC DNA]</scope>
    <source>
        <strain evidence="2 3">HHB12029</strain>
    </source>
</reference>
<evidence type="ECO:0000256" key="1">
    <source>
        <dbReference type="SAM" id="SignalP"/>
    </source>
</evidence>
<dbReference type="STRING" id="1314781.A0A165NU67"/>
<keyword evidence="3" id="KW-1185">Reference proteome</keyword>
<dbReference type="InParanoid" id="A0A165NU67"/>
<proteinExistence type="predicted"/>
<dbReference type="Gene3D" id="2.100.10.50">
    <property type="match status" value="1"/>
</dbReference>
<organism evidence="2 3">
    <name type="scientific">Exidia glandulosa HHB12029</name>
    <dbReference type="NCBI Taxonomy" id="1314781"/>
    <lineage>
        <taxon>Eukaryota</taxon>
        <taxon>Fungi</taxon>
        <taxon>Dikarya</taxon>
        <taxon>Basidiomycota</taxon>
        <taxon>Agaricomycotina</taxon>
        <taxon>Agaricomycetes</taxon>
        <taxon>Auriculariales</taxon>
        <taxon>Exidiaceae</taxon>
        <taxon>Exidia</taxon>
    </lineage>
</organism>
<gene>
    <name evidence="2" type="ORF">EXIGLDRAFT_760985</name>
</gene>
<sequence>MVAIKSLLAIALAVVPAFSQYISNIQVYYGTKPNQQPPNAVKEVTGQSDDINFQFGGDYVWLVPVKTSDRGAAATGWDLDITSKAIPWAQDLAAGAGGDYRYIFASYGGGTPVTELGLYRTGSGISTPPPGYDAMTGDINKGRGKTYLYLVWKIAKTEDAAIKAAVSAAESSQKYISDTVKI</sequence>
<name>A0A165NU67_EXIGL</name>
<feature type="signal peptide" evidence="1">
    <location>
        <begin position="1"/>
        <end position="19"/>
    </location>
</feature>